<sequence>MSLLEVLAACPAAAAARGAAAAALGAGTAGKVLVSLTAAAARGAAQGAAAAPSDGGGQGGAGGGLLSLVEDALWAIGRAAGLEGKPTLTEAKSRLREVGPEGAALASRLGRLSRARNSAGHPDVGLARDVAAAFAGKREDKQLATEGNVLQPKQLKVKHGDLNRMGLEAMFEAKFQAMEELLVEQSRAYQLLIEGLGATVCSEGEKIGFDIHAGHVEPAAKEKAKVVSTRGQLADHVKSEELKEAIVDCQVDNAVEAYDDGGDVVGHEALAEARAESFVAASSGFYSARLGRIVRACLLEQDLAASTATETCVEDLFHNVYSYLAACHGIDARVKPSLQGQVDELISCS</sequence>
<feature type="non-terminal residue" evidence="2">
    <location>
        <position position="349"/>
    </location>
</feature>
<keyword evidence="3" id="KW-1185">Reference proteome</keyword>
<gene>
    <name evidence="2" type="ORF">PCOR1329_LOCUS31671</name>
</gene>
<organism evidence="2 3">
    <name type="scientific">Prorocentrum cordatum</name>
    <dbReference type="NCBI Taxonomy" id="2364126"/>
    <lineage>
        <taxon>Eukaryota</taxon>
        <taxon>Sar</taxon>
        <taxon>Alveolata</taxon>
        <taxon>Dinophyceae</taxon>
        <taxon>Prorocentrales</taxon>
        <taxon>Prorocentraceae</taxon>
        <taxon>Prorocentrum</taxon>
    </lineage>
</organism>
<proteinExistence type="predicted"/>
<evidence type="ECO:0000313" key="2">
    <source>
        <dbReference type="EMBL" id="CAK0834192.1"/>
    </source>
</evidence>
<accession>A0ABN9SQQ6</accession>
<evidence type="ECO:0000256" key="1">
    <source>
        <dbReference type="SAM" id="SignalP"/>
    </source>
</evidence>
<reference evidence="2" key="1">
    <citation type="submission" date="2023-10" db="EMBL/GenBank/DDBJ databases">
        <authorList>
            <person name="Chen Y."/>
            <person name="Shah S."/>
            <person name="Dougan E. K."/>
            <person name="Thang M."/>
            <person name="Chan C."/>
        </authorList>
    </citation>
    <scope>NUCLEOTIDE SEQUENCE [LARGE SCALE GENOMIC DNA]</scope>
</reference>
<feature type="signal peptide" evidence="1">
    <location>
        <begin position="1"/>
        <end position="15"/>
    </location>
</feature>
<protein>
    <submittedName>
        <fullName evidence="2">Uncharacterized protein</fullName>
    </submittedName>
</protein>
<dbReference type="Proteomes" id="UP001189429">
    <property type="component" value="Unassembled WGS sequence"/>
</dbReference>
<feature type="chain" id="PRO_5047044291" evidence="1">
    <location>
        <begin position="16"/>
        <end position="349"/>
    </location>
</feature>
<keyword evidence="1" id="KW-0732">Signal</keyword>
<name>A0ABN9SQQ6_9DINO</name>
<dbReference type="EMBL" id="CAUYUJ010012558">
    <property type="protein sequence ID" value="CAK0834192.1"/>
    <property type="molecule type" value="Genomic_DNA"/>
</dbReference>
<comment type="caution">
    <text evidence="2">The sequence shown here is derived from an EMBL/GenBank/DDBJ whole genome shotgun (WGS) entry which is preliminary data.</text>
</comment>
<evidence type="ECO:0000313" key="3">
    <source>
        <dbReference type="Proteomes" id="UP001189429"/>
    </source>
</evidence>